<reference evidence="6" key="1">
    <citation type="submission" date="2023-06" db="EMBL/GenBank/DDBJ databases">
        <title>Draft genome of Marssonina rosae.</title>
        <authorList>
            <person name="Cheng Q."/>
        </authorList>
    </citation>
    <scope>NUCLEOTIDE SEQUENCE</scope>
    <source>
        <strain evidence="6">R4</strain>
    </source>
</reference>
<evidence type="ECO:0008006" key="8">
    <source>
        <dbReference type="Google" id="ProtNLM"/>
    </source>
</evidence>
<evidence type="ECO:0000259" key="5">
    <source>
        <dbReference type="PROSITE" id="PS51532"/>
    </source>
</evidence>
<dbReference type="Pfam" id="PF00085">
    <property type="entry name" value="Thioredoxin"/>
    <property type="match status" value="1"/>
</dbReference>
<dbReference type="SUPFAM" id="SSF52833">
    <property type="entry name" value="Thioredoxin-like"/>
    <property type="match status" value="1"/>
</dbReference>
<dbReference type="InterPro" id="IPR017937">
    <property type="entry name" value="Thioredoxin_CS"/>
</dbReference>
<evidence type="ECO:0000313" key="7">
    <source>
        <dbReference type="Proteomes" id="UP001285354"/>
    </source>
</evidence>
<keyword evidence="7" id="KW-1185">Reference proteome</keyword>
<dbReference type="InterPro" id="IPR037047">
    <property type="entry name" value="PITH_dom_sf"/>
</dbReference>
<feature type="domain" description="PITH" evidence="5">
    <location>
        <begin position="125"/>
        <end position="307"/>
    </location>
</feature>
<name>A0AAD9SYU4_9HELO</name>
<dbReference type="PROSITE" id="PS51532">
    <property type="entry name" value="PITH"/>
    <property type="match status" value="1"/>
</dbReference>
<dbReference type="EMBL" id="JAUBYV010000005">
    <property type="protein sequence ID" value="KAK2627038.1"/>
    <property type="molecule type" value="Genomic_DNA"/>
</dbReference>
<dbReference type="AlphaFoldDB" id="A0AAD9SYU4"/>
<dbReference type="Pfam" id="PF06201">
    <property type="entry name" value="PITH"/>
    <property type="match status" value="1"/>
</dbReference>
<evidence type="ECO:0000256" key="2">
    <source>
        <dbReference type="ARBA" id="ARBA00023157"/>
    </source>
</evidence>
<dbReference type="PROSITE" id="PS51352">
    <property type="entry name" value="THIOREDOXIN_2"/>
    <property type="match status" value="1"/>
</dbReference>
<dbReference type="InterPro" id="IPR010400">
    <property type="entry name" value="PITH_dom"/>
</dbReference>
<dbReference type="CDD" id="cd02947">
    <property type="entry name" value="TRX_family"/>
    <property type="match status" value="1"/>
</dbReference>
<proteinExistence type="inferred from homology"/>
<feature type="region of interest" description="Disordered" evidence="3">
    <location>
        <begin position="114"/>
        <end position="135"/>
    </location>
</feature>
<evidence type="ECO:0000313" key="6">
    <source>
        <dbReference type="EMBL" id="KAK2627038.1"/>
    </source>
</evidence>
<evidence type="ECO:0000259" key="4">
    <source>
        <dbReference type="PROSITE" id="PS51352"/>
    </source>
</evidence>
<comment type="caution">
    <text evidence="6">The sequence shown here is derived from an EMBL/GenBank/DDBJ whole genome shotgun (WGS) entry which is preliminary data.</text>
</comment>
<comment type="similarity">
    <text evidence="1">Belongs to the thioredoxin family.</text>
</comment>
<dbReference type="InterPro" id="IPR013766">
    <property type="entry name" value="Thioredoxin_domain"/>
</dbReference>
<dbReference type="PROSITE" id="PS00194">
    <property type="entry name" value="THIOREDOXIN_1"/>
    <property type="match status" value="1"/>
</dbReference>
<feature type="domain" description="Thioredoxin" evidence="4">
    <location>
        <begin position="1"/>
        <end position="105"/>
    </location>
</feature>
<accession>A0AAD9SYU4</accession>
<dbReference type="Gene3D" id="3.40.30.10">
    <property type="entry name" value="Glutaredoxin"/>
    <property type="match status" value="1"/>
</dbReference>
<gene>
    <name evidence="6" type="ORF">QTJ16_004213</name>
</gene>
<dbReference type="Gene3D" id="2.60.120.470">
    <property type="entry name" value="PITH domain"/>
    <property type="match status" value="1"/>
</dbReference>
<dbReference type="GO" id="GO:0005737">
    <property type="term" value="C:cytoplasm"/>
    <property type="evidence" value="ECO:0007669"/>
    <property type="project" value="UniProtKB-ARBA"/>
</dbReference>
<keyword evidence="2" id="KW-1015">Disulfide bond</keyword>
<dbReference type="Proteomes" id="UP001285354">
    <property type="component" value="Unassembled WGS sequence"/>
</dbReference>
<dbReference type="PANTHER" id="PTHR46115">
    <property type="entry name" value="THIOREDOXIN-LIKE PROTEIN 1"/>
    <property type="match status" value="1"/>
</dbReference>
<protein>
    <recommendedName>
        <fullName evidence="8">Thioredoxin</fullName>
    </recommendedName>
</protein>
<sequence>MIEIISLSQFNALKTTPLLIIDFYATWCGPCKQISPVFVRLSTQHSSSASVIFAQIDVDKAKDVAQLCGISVMPTFQFFRAGKKVDEVKGADVQQLTTKIGYYTGLVAKEGPTPTSMAGTKAGGSKSAERTGPGSLRGVIDIDSGRLLGTTLLSSIRNIASPPPAGYALSSLSGPKILAYIPFTTAVIPSLVSFKVDTKSLSSAPSRITVGGNVPVITKKVKDKDGRETETNDLDMDSSLGKAENTQAFNVFSDEYVEGRVELKLKTSKFGAGQGVRNLVVKIERNLGGEEGTVTKVREVDIVGVEV</sequence>
<evidence type="ECO:0000256" key="1">
    <source>
        <dbReference type="ARBA" id="ARBA00008987"/>
    </source>
</evidence>
<organism evidence="6 7">
    <name type="scientific">Diplocarpon rosae</name>
    <dbReference type="NCBI Taxonomy" id="946125"/>
    <lineage>
        <taxon>Eukaryota</taxon>
        <taxon>Fungi</taxon>
        <taxon>Dikarya</taxon>
        <taxon>Ascomycota</taxon>
        <taxon>Pezizomycotina</taxon>
        <taxon>Leotiomycetes</taxon>
        <taxon>Helotiales</taxon>
        <taxon>Drepanopezizaceae</taxon>
        <taxon>Diplocarpon</taxon>
    </lineage>
</organism>
<dbReference type="InterPro" id="IPR036249">
    <property type="entry name" value="Thioredoxin-like_sf"/>
</dbReference>
<dbReference type="PRINTS" id="PR00421">
    <property type="entry name" value="THIOREDOXIN"/>
</dbReference>
<evidence type="ECO:0000256" key="3">
    <source>
        <dbReference type="SAM" id="MobiDB-lite"/>
    </source>
</evidence>